<dbReference type="Gene3D" id="3.70.10.10">
    <property type="match status" value="1"/>
</dbReference>
<reference evidence="2" key="1">
    <citation type="journal article" date="2010" name="ISME J.">
        <title>Metagenome of the Mediterranean deep chlorophyll maximum studied by direct and fosmid library 454 pyrosequencing.</title>
        <authorList>
            <person name="Ghai R."/>
            <person name="Martin-Cuadrado A.B."/>
            <person name="Molto A.G."/>
            <person name="Heredia I.G."/>
            <person name="Cabrera R."/>
            <person name="Martin J."/>
            <person name="Verdu M."/>
            <person name="Deschamps P."/>
            <person name="Moreira D."/>
            <person name="Lopez-Garcia P."/>
            <person name="Mira A."/>
            <person name="Rodriguez-Valera F."/>
        </authorList>
    </citation>
    <scope>NUCLEOTIDE SEQUENCE</scope>
</reference>
<dbReference type="Pfam" id="PF00705">
    <property type="entry name" value="PCNA_N"/>
    <property type="match status" value="1"/>
</dbReference>
<dbReference type="GO" id="GO:0003677">
    <property type="term" value="F:DNA binding"/>
    <property type="evidence" value="ECO:0007669"/>
    <property type="project" value="InterPro"/>
</dbReference>
<dbReference type="SUPFAM" id="SSF55979">
    <property type="entry name" value="DNA clamp"/>
    <property type="match status" value="1"/>
</dbReference>
<organism evidence="2">
    <name type="scientific">uncultured archaeon MedDCM-OCT-S04-C140</name>
    <dbReference type="NCBI Taxonomy" id="743085"/>
    <lineage>
        <taxon>Archaea</taxon>
        <taxon>environmental samples</taxon>
    </lineage>
</organism>
<protein>
    <recommendedName>
        <fullName evidence="1">Proliferating cell nuclear antigen PCNA N-terminal domain-containing protein</fullName>
    </recommendedName>
</protein>
<feature type="domain" description="Proliferating cell nuclear antigen PCNA N-terminal" evidence="1">
    <location>
        <begin position="9"/>
        <end position="74"/>
    </location>
</feature>
<dbReference type="InterPro" id="IPR022648">
    <property type="entry name" value="Pr_cel_nuc_antig_N"/>
</dbReference>
<dbReference type="EMBL" id="GU942959">
    <property type="protein sequence ID" value="ADD92968.1"/>
    <property type="molecule type" value="Genomic_DNA"/>
</dbReference>
<dbReference type="InterPro" id="IPR046938">
    <property type="entry name" value="DNA_clamp_sf"/>
</dbReference>
<dbReference type="AlphaFoldDB" id="D6PB67"/>
<accession>D6PB67</accession>
<evidence type="ECO:0000259" key="1">
    <source>
        <dbReference type="Pfam" id="PF00705"/>
    </source>
</evidence>
<dbReference type="GO" id="GO:0006275">
    <property type="term" value="P:regulation of DNA replication"/>
    <property type="evidence" value="ECO:0007669"/>
    <property type="project" value="InterPro"/>
</dbReference>
<proteinExistence type="predicted"/>
<name>D6PB67_9ARCH</name>
<sequence>MLNVTARQDLMNKIVETLNVVVEDARFEFKEDKMQATVVDASHVAMIDMKVDAAAFESWELEETDLALELRKVKELISLGGLMTLLTWRIQPIPVFLR</sequence>
<evidence type="ECO:0000313" key="2">
    <source>
        <dbReference type="EMBL" id="ADD92968.1"/>
    </source>
</evidence>